<proteinExistence type="predicted"/>
<accession>A0A8T2NEJ4</accession>
<evidence type="ECO:0000256" key="1">
    <source>
        <dbReference type="SAM" id="MobiDB-lite"/>
    </source>
</evidence>
<feature type="region of interest" description="Disordered" evidence="1">
    <location>
        <begin position="36"/>
        <end position="61"/>
    </location>
</feature>
<organism evidence="2 3">
    <name type="scientific">Albula glossodonta</name>
    <name type="common">roundjaw bonefish</name>
    <dbReference type="NCBI Taxonomy" id="121402"/>
    <lineage>
        <taxon>Eukaryota</taxon>
        <taxon>Metazoa</taxon>
        <taxon>Chordata</taxon>
        <taxon>Craniata</taxon>
        <taxon>Vertebrata</taxon>
        <taxon>Euteleostomi</taxon>
        <taxon>Actinopterygii</taxon>
        <taxon>Neopterygii</taxon>
        <taxon>Teleostei</taxon>
        <taxon>Albuliformes</taxon>
        <taxon>Albulidae</taxon>
        <taxon>Albula</taxon>
    </lineage>
</organism>
<sequence>MKHCVLLVSHDKSGPPFVTATTWKDSASELGSHVTTRVPESQDISASTFRGGQGAGQETSTENDRNKMICYMLWLEQNAPSLTCLHISVCSSNTAAGVVQGDDGHTVGLPALQSLQVAGGGAGVTGDLVPVGGLALNLVGEGTAASAPGHGGGSGCTFEGGLHIPGFTGSYGANRTMMGFTGGLVLRAALSTGAFVIRGADSEAVGHATQQVMELADGVTGVAVGCVASVALGDGSVGNGTIAVLPGQRHRARLTVKAGLHMVWSAGDCRKRQGSEVIQVSNAMS</sequence>
<reference evidence="2" key="1">
    <citation type="thesis" date="2021" institute="BYU ScholarsArchive" country="Provo, UT, USA">
        <title>Applications of and Algorithms for Genome Assembly and Genomic Analyses with an Emphasis on Marine Teleosts.</title>
        <authorList>
            <person name="Pickett B.D."/>
        </authorList>
    </citation>
    <scope>NUCLEOTIDE SEQUENCE</scope>
    <source>
        <strain evidence="2">HI-2016</strain>
    </source>
</reference>
<dbReference type="AlphaFoldDB" id="A0A8T2NEJ4"/>
<protein>
    <submittedName>
        <fullName evidence="2">Uncharacterized protein</fullName>
    </submittedName>
</protein>
<evidence type="ECO:0000313" key="3">
    <source>
        <dbReference type="Proteomes" id="UP000824540"/>
    </source>
</evidence>
<gene>
    <name evidence="2" type="ORF">JZ751_025808</name>
</gene>
<feature type="compositionally biased region" description="Polar residues" evidence="1">
    <location>
        <begin position="36"/>
        <end position="60"/>
    </location>
</feature>
<comment type="caution">
    <text evidence="2">The sequence shown here is derived from an EMBL/GenBank/DDBJ whole genome shotgun (WGS) entry which is preliminary data.</text>
</comment>
<dbReference type="Proteomes" id="UP000824540">
    <property type="component" value="Unassembled WGS sequence"/>
</dbReference>
<dbReference type="EMBL" id="JAFBMS010000067">
    <property type="protein sequence ID" value="KAG9338404.1"/>
    <property type="molecule type" value="Genomic_DNA"/>
</dbReference>
<evidence type="ECO:0000313" key="2">
    <source>
        <dbReference type="EMBL" id="KAG9338404.1"/>
    </source>
</evidence>
<keyword evidence="3" id="KW-1185">Reference proteome</keyword>
<name>A0A8T2NEJ4_9TELE</name>